<reference evidence="2 3" key="1">
    <citation type="submission" date="2020-05" db="EMBL/GenBank/DDBJ databases">
        <authorList>
            <person name="Khan S.A."/>
            <person name="Jeon C.O."/>
            <person name="Chun B.H."/>
        </authorList>
    </citation>
    <scope>NUCLEOTIDE SEQUENCE [LARGE SCALE GENOMIC DNA]</scope>
    <source>
        <strain evidence="2 3">S1162</strain>
    </source>
</reference>
<comment type="caution">
    <text evidence="2">The sequence shown here is derived from an EMBL/GenBank/DDBJ whole genome shotgun (WGS) entry which is preliminary data.</text>
</comment>
<name>A0ABX1W5K2_9SPHI</name>
<proteinExistence type="predicted"/>
<evidence type="ECO:0000313" key="2">
    <source>
        <dbReference type="EMBL" id="NNU33871.1"/>
    </source>
</evidence>
<keyword evidence="1" id="KW-1133">Transmembrane helix</keyword>
<gene>
    <name evidence="2" type="ORF">HK413_06440</name>
</gene>
<organism evidence="2 3">
    <name type="scientific">Mucilaginibacter humi</name>
    <dbReference type="NCBI Taxonomy" id="2732510"/>
    <lineage>
        <taxon>Bacteria</taxon>
        <taxon>Pseudomonadati</taxon>
        <taxon>Bacteroidota</taxon>
        <taxon>Sphingobacteriia</taxon>
        <taxon>Sphingobacteriales</taxon>
        <taxon>Sphingobacteriaceae</taxon>
        <taxon>Mucilaginibacter</taxon>
    </lineage>
</organism>
<sequence length="104" mass="11756">MFYLIATAATALFIAHVVLLFTSFQKSELVPARYFYSHLTLWLTGVLVFVLALLYSGAGQLSFLDYFDTMQKKVMILVFTFALSLVAHLIVRLLVLPLLKPKVN</sequence>
<evidence type="ECO:0000256" key="1">
    <source>
        <dbReference type="SAM" id="Phobius"/>
    </source>
</evidence>
<keyword evidence="3" id="KW-1185">Reference proteome</keyword>
<dbReference type="Proteomes" id="UP000566071">
    <property type="component" value="Unassembled WGS sequence"/>
</dbReference>
<keyword evidence="1" id="KW-0812">Transmembrane</keyword>
<feature type="transmembrane region" description="Helical" evidence="1">
    <location>
        <begin position="36"/>
        <end position="55"/>
    </location>
</feature>
<keyword evidence="1" id="KW-0472">Membrane</keyword>
<dbReference type="RefSeq" id="WP_175269556.1">
    <property type="nucleotide sequence ID" value="NZ_JABFCR010000023.1"/>
</dbReference>
<evidence type="ECO:0000313" key="3">
    <source>
        <dbReference type="Proteomes" id="UP000566071"/>
    </source>
</evidence>
<protein>
    <submittedName>
        <fullName evidence="2">Uncharacterized protein</fullName>
    </submittedName>
</protein>
<accession>A0ABX1W5K2</accession>
<dbReference type="EMBL" id="JABFCR010000023">
    <property type="protein sequence ID" value="NNU33871.1"/>
    <property type="molecule type" value="Genomic_DNA"/>
</dbReference>
<feature type="transmembrane region" description="Helical" evidence="1">
    <location>
        <begin position="76"/>
        <end position="99"/>
    </location>
</feature>